<reference evidence="1 2" key="1">
    <citation type="journal article" date="2018" name="Nat. Ecol. Evol.">
        <title>Pezizomycetes genomes reveal the molecular basis of ectomycorrhizal truffle lifestyle.</title>
        <authorList>
            <person name="Murat C."/>
            <person name="Payen T."/>
            <person name="Noel B."/>
            <person name="Kuo A."/>
            <person name="Morin E."/>
            <person name="Chen J."/>
            <person name="Kohler A."/>
            <person name="Krizsan K."/>
            <person name="Balestrini R."/>
            <person name="Da Silva C."/>
            <person name="Montanini B."/>
            <person name="Hainaut M."/>
            <person name="Levati E."/>
            <person name="Barry K.W."/>
            <person name="Belfiori B."/>
            <person name="Cichocki N."/>
            <person name="Clum A."/>
            <person name="Dockter R.B."/>
            <person name="Fauchery L."/>
            <person name="Guy J."/>
            <person name="Iotti M."/>
            <person name="Le Tacon F."/>
            <person name="Lindquist E.A."/>
            <person name="Lipzen A."/>
            <person name="Malagnac F."/>
            <person name="Mello A."/>
            <person name="Molinier V."/>
            <person name="Miyauchi S."/>
            <person name="Poulain J."/>
            <person name="Riccioni C."/>
            <person name="Rubini A."/>
            <person name="Sitrit Y."/>
            <person name="Splivallo R."/>
            <person name="Traeger S."/>
            <person name="Wang M."/>
            <person name="Zifcakova L."/>
            <person name="Wipf D."/>
            <person name="Zambonelli A."/>
            <person name="Paolocci F."/>
            <person name="Nowrousian M."/>
            <person name="Ottonello S."/>
            <person name="Baldrian P."/>
            <person name="Spatafora J.W."/>
            <person name="Henrissat B."/>
            <person name="Nagy L.G."/>
            <person name="Aury J.M."/>
            <person name="Wincker P."/>
            <person name="Grigoriev I.V."/>
            <person name="Bonfante P."/>
            <person name="Martin F.M."/>
        </authorList>
    </citation>
    <scope>NUCLEOTIDE SEQUENCE [LARGE SCALE GENOMIC DNA]</scope>
    <source>
        <strain evidence="1 2">RN42</strain>
    </source>
</reference>
<proteinExistence type="predicted"/>
<evidence type="ECO:0000313" key="1">
    <source>
        <dbReference type="EMBL" id="RPA85424.1"/>
    </source>
</evidence>
<dbReference type="AlphaFoldDB" id="A0A3N4IV05"/>
<keyword evidence="2" id="KW-1185">Reference proteome</keyword>
<sequence length="93" mass="10701">MIIINPSEQSQFELPYQAILQAYIHLLMSSNALSGVLYHNWSYGSSASNLAYRRSYRDPIEIREAKHLTLARASRGKYSCLVPHYELLRSLDI</sequence>
<gene>
    <name evidence="1" type="ORF">BJ508DRAFT_176182</name>
</gene>
<dbReference type="Proteomes" id="UP000275078">
    <property type="component" value="Unassembled WGS sequence"/>
</dbReference>
<protein>
    <submittedName>
        <fullName evidence="1">Uncharacterized protein</fullName>
    </submittedName>
</protein>
<name>A0A3N4IV05_ASCIM</name>
<accession>A0A3N4IV05</accession>
<evidence type="ECO:0000313" key="2">
    <source>
        <dbReference type="Proteomes" id="UP000275078"/>
    </source>
</evidence>
<dbReference type="EMBL" id="ML119653">
    <property type="protein sequence ID" value="RPA85424.1"/>
    <property type="molecule type" value="Genomic_DNA"/>
</dbReference>
<organism evidence="1 2">
    <name type="scientific">Ascobolus immersus RN42</name>
    <dbReference type="NCBI Taxonomy" id="1160509"/>
    <lineage>
        <taxon>Eukaryota</taxon>
        <taxon>Fungi</taxon>
        <taxon>Dikarya</taxon>
        <taxon>Ascomycota</taxon>
        <taxon>Pezizomycotina</taxon>
        <taxon>Pezizomycetes</taxon>
        <taxon>Pezizales</taxon>
        <taxon>Ascobolaceae</taxon>
        <taxon>Ascobolus</taxon>
    </lineage>
</organism>